<keyword evidence="4" id="KW-1185">Reference proteome</keyword>
<protein>
    <recommendedName>
        <fullName evidence="2">GRAM domain-containing protein</fullName>
    </recommendedName>
</protein>
<dbReference type="InterPro" id="IPR011993">
    <property type="entry name" value="PH-like_dom_sf"/>
</dbReference>
<dbReference type="EMBL" id="BGPR01016362">
    <property type="protein sequence ID" value="GBN72715.1"/>
    <property type="molecule type" value="Genomic_DNA"/>
</dbReference>
<feature type="chain" id="PRO_5021184891" description="GRAM domain-containing protein" evidence="1">
    <location>
        <begin position="23"/>
        <end position="108"/>
    </location>
</feature>
<evidence type="ECO:0000259" key="2">
    <source>
        <dbReference type="Pfam" id="PF02893"/>
    </source>
</evidence>
<dbReference type="Gene3D" id="2.30.29.30">
    <property type="entry name" value="Pleckstrin-homology domain (PH domain)/Phosphotyrosine-binding domain (PTB)"/>
    <property type="match status" value="1"/>
</dbReference>
<dbReference type="AlphaFoldDB" id="A0A4Y2RD04"/>
<gene>
    <name evidence="3" type="ORF">AVEN_190745_1</name>
</gene>
<evidence type="ECO:0000313" key="3">
    <source>
        <dbReference type="EMBL" id="GBN72715.1"/>
    </source>
</evidence>
<evidence type="ECO:0000256" key="1">
    <source>
        <dbReference type="SAM" id="SignalP"/>
    </source>
</evidence>
<accession>A0A4Y2RD04</accession>
<proteinExistence type="predicted"/>
<keyword evidence="1" id="KW-0732">Signal</keyword>
<feature type="domain" description="GRAM" evidence="2">
    <location>
        <begin position="60"/>
        <end position="101"/>
    </location>
</feature>
<reference evidence="3 4" key="1">
    <citation type="journal article" date="2019" name="Sci. Rep.">
        <title>Orb-weaving spider Araneus ventricosus genome elucidates the spidroin gene catalogue.</title>
        <authorList>
            <person name="Kono N."/>
            <person name="Nakamura H."/>
            <person name="Ohtoshi R."/>
            <person name="Moran D.A.P."/>
            <person name="Shinohara A."/>
            <person name="Yoshida Y."/>
            <person name="Fujiwara M."/>
            <person name="Mori M."/>
            <person name="Tomita M."/>
            <person name="Arakawa K."/>
        </authorList>
    </citation>
    <scope>NUCLEOTIDE SEQUENCE [LARGE SCALE GENOMIC DNA]</scope>
</reference>
<evidence type="ECO:0000313" key="4">
    <source>
        <dbReference type="Proteomes" id="UP000499080"/>
    </source>
</evidence>
<sequence>NKHFPVGVNSLVSVMSLRLVFGLVHLSLKVLEQVQDHTFVEYVKSLQESHLSYRSDEPPLLPGEKFHSRARDVTYLCPFTGPVRGTLFVTSYKLYFRSTDKVNNILCV</sequence>
<dbReference type="Pfam" id="PF02893">
    <property type="entry name" value="GRAM"/>
    <property type="match status" value="1"/>
</dbReference>
<dbReference type="SUPFAM" id="SSF50729">
    <property type="entry name" value="PH domain-like"/>
    <property type="match status" value="1"/>
</dbReference>
<comment type="caution">
    <text evidence="3">The sequence shown here is derived from an EMBL/GenBank/DDBJ whole genome shotgun (WGS) entry which is preliminary data.</text>
</comment>
<dbReference type="InterPro" id="IPR004182">
    <property type="entry name" value="GRAM"/>
</dbReference>
<name>A0A4Y2RD04_ARAVE</name>
<organism evidence="3 4">
    <name type="scientific">Araneus ventricosus</name>
    <name type="common">Orbweaver spider</name>
    <name type="synonym">Epeira ventricosa</name>
    <dbReference type="NCBI Taxonomy" id="182803"/>
    <lineage>
        <taxon>Eukaryota</taxon>
        <taxon>Metazoa</taxon>
        <taxon>Ecdysozoa</taxon>
        <taxon>Arthropoda</taxon>
        <taxon>Chelicerata</taxon>
        <taxon>Arachnida</taxon>
        <taxon>Araneae</taxon>
        <taxon>Araneomorphae</taxon>
        <taxon>Entelegynae</taxon>
        <taxon>Araneoidea</taxon>
        <taxon>Araneidae</taxon>
        <taxon>Araneus</taxon>
    </lineage>
</organism>
<feature type="non-terminal residue" evidence="3">
    <location>
        <position position="1"/>
    </location>
</feature>
<dbReference type="Proteomes" id="UP000499080">
    <property type="component" value="Unassembled WGS sequence"/>
</dbReference>
<feature type="signal peptide" evidence="1">
    <location>
        <begin position="1"/>
        <end position="22"/>
    </location>
</feature>
<dbReference type="OrthoDB" id="271628at2759"/>